<dbReference type="InterPro" id="IPR016166">
    <property type="entry name" value="FAD-bd_PCMH"/>
</dbReference>
<dbReference type="GO" id="GO:0008762">
    <property type="term" value="F:UDP-N-acetylmuramate dehydrogenase activity"/>
    <property type="evidence" value="ECO:0007669"/>
    <property type="project" value="UniProtKB-EC"/>
</dbReference>
<dbReference type="InterPro" id="IPR006094">
    <property type="entry name" value="Oxid_FAD_bind_N"/>
</dbReference>
<comment type="cofactor">
    <cofactor evidence="1 20">
        <name>FAD</name>
        <dbReference type="ChEBI" id="CHEBI:57692"/>
    </cofactor>
</comment>
<gene>
    <name evidence="20 22" type="primary">murB</name>
    <name evidence="22" type="ORF">QTP81_12490</name>
</gene>
<reference evidence="22 23" key="1">
    <citation type="submission" date="2023-06" db="EMBL/GenBank/DDBJ databases">
        <title>Alteromonas sp. ASW11-36 isolated from intertidal sand.</title>
        <authorList>
            <person name="Li Y."/>
        </authorList>
    </citation>
    <scope>NUCLEOTIDE SEQUENCE [LARGE SCALE GENOMIC DNA]</scope>
    <source>
        <strain evidence="22 23">ASW11-36</strain>
    </source>
</reference>
<dbReference type="Gene3D" id="3.30.43.10">
    <property type="entry name" value="Uridine Diphospho-n-acetylenolpyruvylglucosamine Reductase, domain 2"/>
    <property type="match status" value="1"/>
</dbReference>
<dbReference type="NCBIfam" id="NF000755">
    <property type="entry name" value="PRK00046.1"/>
    <property type="match status" value="1"/>
</dbReference>
<dbReference type="PANTHER" id="PTHR21071">
    <property type="entry name" value="UDP-N-ACETYLENOLPYRUVOYLGLUCOSAMINE REDUCTASE"/>
    <property type="match status" value="1"/>
</dbReference>
<dbReference type="Proteomes" id="UP001234343">
    <property type="component" value="Unassembled WGS sequence"/>
</dbReference>
<dbReference type="SUPFAM" id="SSF56176">
    <property type="entry name" value="FAD-binding/transporter-associated domain-like"/>
    <property type="match status" value="1"/>
</dbReference>
<accession>A0ABT7SYY9</accession>
<dbReference type="NCBIfam" id="TIGR00179">
    <property type="entry name" value="murB"/>
    <property type="match status" value="1"/>
</dbReference>
<feature type="active site" evidence="20">
    <location>
        <position position="317"/>
    </location>
</feature>
<dbReference type="Gene3D" id="3.90.78.10">
    <property type="entry name" value="UDP-N-acetylenolpyruvoylglucosamine reductase, C-terminal domain"/>
    <property type="match status" value="1"/>
</dbReference>
<evidence type="ECO:0000256" key="6">
    <source>
        <dbReference type="ARBA" id="ARBA00012518"/>
    </source>
</evidence>
<feature type="active site" evidence="20">
    <location>
        <position position="153"/>
    </location>
</feature>
<dbReference type="EC" id="1.3.1.98" evidence="6 20"/>
<evidence type="ECO:0000256" key="10">
    <source>
        <dbReference type="ARBA" id="ARBA00022630"/>
    </source>
</evidence>
<comment type="subcellular location">
    <subcellularLocation>
        <location evidence="3 20">Cytoplasm</location>
    </subcellularLocation>
</comment>
<dbReference type="Pfam" id="PF01565">
    <property type="entry name" value="FAD_binding_4"/>
    <property type="match status" value="1"/>
</dbReference>
<dbReference type="InterPro" id="IPR036318">
    <property type="entry name" value="FAD-bd_PCMH-like_sf"/>
</dbReference>
<evidence type="ECO:0000256" key="7">
    <source>
        <dbReference type="ARBA" id="ARBA00015188"/>
    </source>
</evidence>
<name>A0ABT7SYY9_9ALTE</name>
<feature type="active site" description="Proton donor" evidence="20">
    <location>
        <position position="221"/>
    </location>
</feature>
<evidence type="ECO:0000313" key="23">
    <source>
        <dbReference type="Proteomes" id="UP001234343"/>
    </source>
</evidence>
<evidence type="ECO:0000256" key="20">
    <source>
        <dbReference type="HAMAP-Rule" id="MF_00037"/>
    </source>
</evidence>
<dbReference type="InterPro" id="IPR036635">
    <property type="entry name" value="MurB_C_sf"/>
</dbReference>
<sequence length="329" mass="36513">MNDLQPLHTFGLTAHCQTLLYIDSLDAIPIGQQSEPFWLLGEGSNCIFVDDFHGSVWLNQLRGIDLSETNTDFIVRVASGENWHAFLLYCLEHGIYGMENLALIPGTVGAAPIQNIGAYGLEVSQFIQSVDVIDLITGEQFVLSNEECLFDYRESIFKQPQASHWMITAVTFSVTKDYTAVTTYGELKALANPTPESVFAKVVEIRQSKLPDPVVVGNAGSFFKNPIITHEHYTRLQQQYADIPAYPVNVQHVKVPAAWLIDQAGYKGQRLGGIQCHTKQPLVLTNAEHGSGAELLAFARQIQQTVKERFGIELQNEVRLVGAQGLVRL</sequence>
<protein>
    <recommendedName>
        <fullName evidence="7 20">UDP-N-acetylenolpyruvoylglucosamine reductase</fullName>
        <ecNumber evidence="6 20">1.3.1.98</ecNumber>
    </recommendedName>
    <alternativeName>
        <fullName evidence="18 20">UDP-N-acetylmuramate dehydrogenase</fullName>
    </alternativeName>
</protein>
<dbReference type="HAMAP" id="MF_00037">
    <property type="entry name" value="MurB"/>
    <property type="match status" value="1"/>
</dbReference>
<evidence type="ECO:0000256" key="11">
    <source>
        <dbReference type="ARBA" id="ARBA00022827"/>
    </source>
</evidence>
<dbReference type="InterPro" id="IPR011601">
    <property type="entry name" value="MurB_C"/>
</dbReference>
<comment type="catalytic activity">
    <reaction evidence="19 20">
        <text>UDP-N-acetyl-alpha-D-muramate + NADP(+) = UDP-N-acetyl-3-O-(1-carboxyvinyl)-alpha-D-glucosamine + NADPH + H(+)</text>
        <dbReference type="Rhea" id="RHEA:12248"/>
        <dbReference type="ChEBI" id="CHEBI:15378"/>
        <dbReference type="ChEBI" id="CHEBI:57783"/>
        <dbReference type="ChEBI" id="CHEBI:58349"/>
        <dbReference type="ChEBI" id="CHEBI:68483"/>
        <dbReference type="ChEBI" id="CHEBI:70757"/>
        <dbReference type="EC" id="1.3.1.98"/>
    </reaction>
</comment>
<evidence type="ECO:0000256" key="16">
    <source>
        <dbReference type="ARBA" id="ARBA00023306"/>
    </source>
</evidence>
<evidence type="ECO:0000256" key="1">
    <source>
        <dbReference type="ARBA" id="ARBA00001974"/>
    </source>
</evidence>
<comment type="similarity">
    <text evidence="5 20">Belongs to the MurB family.</text>
</comment>
<keyword evidence="12 20" id="KW-0521">NADP</keyword>
<keyword evidence="11 20" id="KW-0274">FAD</keyword>
<evidence type="ECO:0000256" key="18">
    <source>
        <dbReference type="ARBA" id="ARBA00031026"/>
    </source>
</evidence>
<dbReference type="EMBL" id="JAUCBP010000010">
    <property type="protein sequence ID" value="MDM7861416.1"/>
    <property type="molecule type" value="Genomic_DNA"/>
</dbReference>
<dbReference type="InterPro" id="IPR016167">
    <property type="entry name" value="FAD-bd_PCMH_sub1"/>
</dbReference>
<evidence type="ECO:0000256" key="19">
    <source>
        <dbReference type="ARBA" id="ARBA00048914"/>
    </source>
</evidence>
<keyword evidence="16 20" id="KW-0131">Cell cycle</keyword>
<dbReference type="InterPro" id="IPR003170">
    <property type="entry name" value="MurB"/>
</dbReference>
<keyword evidence="10 20" id="KW-0285">Flavoprotein</keyword>
<evidence type="ECO:0000256" key="12">
    <source>
        <dbReference type="ARBA" id="ARBA00022857"/>
    </source>
</evidence>
<proteinExistence type="inferred from homology"/>
<keyword evidence="17 20" id="KW-0961">Cell wall biogenesis/degradation</keyword>
<evidence type="ECO:0000256" key="4">
    <source>
        <dbReference type="ARBA" id="ARBA00004752"/>
    </source>
</evidence>
<dbReference type="SUPFAM" id="SSF56194">
    <property type="entry name" value="Uridine diphospho-N-Acetylenolpyruvylglucosamine reductase, MurB, C-terminal domain"/>
    <property type="match status" value="1"/>
</dbReference>
<comment type="caution">
    <text evidence="22">The sequence shown here is derived from an EMBL/GenBank/DDBJ whole genome shotgun (WGS) entry which is preliminary data.</text>
</comment>
<evidence type="ECO:0000256" key="17">
    <source>
        <dbReference type="ARBA" id="ARBA00023316"/>
    </source>
</evidence>
<dbReference type="PROSITE" id="PS51387">
    <property type="entry name" value="FAD_PCMH"/>
    <property type="match status" value="1"/>
</dbReference>
<evidence type="ECO:0000256" key="5">
    <source>
        <dbReference type="ARBA" id="ARBA00010485"/>
    </source>
</evidence>
<evidence type="ECO:0000256" key="15">
    <source>
        <dbReference type="ARBA" id="ARBA00023002"/>
    </source>
</evidence>
<keyword evidence="15 20" id="KW-0560">Oxidoreductase</keyword>
<evidence type="ECO:0000256" key="14">
    <source>
        <dbReference type="ARBA" id="ARBA00022984"/>
    </source>
</evidence>
<keyword evidence="14 20" id="KW-0573">Peptidoglycan synthesis</keyword>
<dbReference type="Gene3D" id="3.30.465.10">
    <property type="match status" value="1"/>
</dbReference>
<feature type="domain" description="FAD-binding PCMH-type" evidence="21">
    <location>
        <begin position="12"/>
        <end position="177"/>
    </location>
</feature>
<dbReference type="InterPro" id="IPR016169">
    <property type="entry name" value="FAD-bd_PCMH_sub2"/>
</dbReference>
<evidence type="ECO:0000256" key="13">
    <source>
        <dbReference type="ARBA" id="ARBA00022960"/>
    </source>
</evidence>
<keyword evidence="8 20" id="KW-0963">Cytoplasm</keyword>
<keyword evidence="23" id="KW-1185">Reference proteome</keyword>
<evidence type="ECO:0000256" key="9">
    <source>
        <dbReference type="ARBA" id="ARBA00022618"/>
    </source>
</evidence>
<keyword evidence="13 20" id="KW-0133">Cell shape</keyword>
<evidence type="ECO:0000259" key="21">
    <source>
        <dbReference type="PROSITE" id="PS51387"/>
    </source>
</evidence>
<dbReference type="PANTHER" id="PTHR21071:SF4">
    <property type="entry name" value="UDP-N-ACETYLENOLPYRUVOYLGLUCOSAMINE REDUCTASE"/>
    <property type="match status" value="1"/>
</dbReference>
<comment type="pathway">
    <text evidence="4 20">Cell wall biogenesis; peptidoglycan biosynthesis.</text>
</comment>
<evidence type="ECO:0000256" key="2">
    <source>
        <dbReference type="ARBA" id="ARBA00003921"/>
    </source>
</evidence>
<evidence type="ECO:0000313" key="22">
    <source>
        <dbReference type="EMBL" id="MDM7861416.1"/>
    </source>
</evidence>
<dbReference type="Pfam" id="PF02873">
    <property type="entry name" value="MurB_C"/>
    <property type="match status" value="1"/>
</dbReference>
<evidence type="ECO:0000256" key="3">
    <source>
        <dbReference type="ARBA" id="ARBA00004496"/>
    </source>
</evidence>
<evidence type="ECO:0000256" key="8">
    <source>
        <dbReference type="ARBA" id="ARBA00022490"/>
    </source>
</evidence>
<keyword evidence="9 20" id="KW-0132">Cell division</keyword>
<comment type="function">
    <text evidence="2 20">Cell wall formation.</text>
</comment>
<dbReference type="RefSeq" id="WP_289365905.1">
    <property type="nucleotide sequence ID" value="NZ_JAUCBP010000010.1"/>
</dbReference>
<organism evidence="22 23">
    <name type="scientific">Alteromonas arenosi</name>
    <dbReference type="NCBI Taxonomy" id="3055817"/>
    <lineage>
        <taxon>Bacteria</taxon>
        <taxon>Pseudomonadati</taxon>
        <taxon>Pseudomonadota</taxon>
        <taxon>Gammaproteobacteria</taxon>
        <taxon>Alteromonadales</taxon>
        <taxon>Alteromonadaceae</taxon>
        <taxon>Alteromonas/Salinimonas group</taxon>
        <taxon>Alteromonas</taxon>
    </lineage>
</organism>